<dbReference type="PROSITE" id="PS00061">
    <property type="entry name" value="ADH_SHORT"/>
    <property type="match status" value="1"/>
</dbReference>
<dbReference type="PROSITE" id="PS50013">
    <property type="entry name" value="CHROMO_2"/>
    <property type="match status" value="1"/>
</dbReference>
<dbReference type="SUPFAM" id="SSF51735">
    <property type="entry name" value="NAD(P)-binding Rossmann-fold domains"/>
    <property type="match status" value="1"/>
</dbReference>
<evidence type="ECO:0000256" key="4">
    <source>
        <dbReference type="SAM" id="MobiDB-lite"/>
    </source>
</evidence>
<feature type="compositionally biased region" description="Polar residues" evidence="4">
    <location>
        <begin position="500"/>
        <end position="529"/>
    </location>
</feature>
<dbReference type="EMBL" id="JAHFXF010001266">
    <property type="protein sequence ID" value="KAG9671298.1"/>
    <property type="molecule type" value="Genomic_DNA"/>
</dbReference>
<reference evidence="6" key="1">
    <citation type="journal article" date="2021" name="J Fungi (Basel)">
        <title>Virulence traits and population genomics of the black yeast Aureobasidium melanogenum.</title>
        <authorList>
            <person name="Cernosa A."/>
            <person name="Sun X."/>
            <person name="Gostincar C."/>
            <person name="Fang C."/>
            <person name="Gunde-Cimerman N."/>
            <person name="Song Z."/>
        </authorList>
    </citation>
    <scope>NUCLEOTIDE SEQUENCE</scope>
    <source>
        <strain evidence="6">EXF-9911</strain>
    </source>
</reference>
<evidence type="ECO:0000256" key="1">
    <source>
        <dbReference type="ARBA" id="ARBA00011353"/>
    </source>
</evidence>
<dbReference type="Gene3D" id="2.40.50.40">
    <property type="match status" value="1"/>
</dbReference>
<dbReference type="InterPro" id="IPR016197">
    <property type="entry name" value="Chromo-like_dom_sf"/>
</dbReference>
<feature type="compositionally biased region" description="Acidic residues" evidence="4">
    <location>
        <begin position="402"/>
        <end position="417"/>
    </location>
</feature>
<feature type="region of interest" description="Disordered" evidence="4">
    <location>
        <begin position="464"/>
        <end position="538"/>
    </location>
</feature>
<feature type="non-terminal residue" evidence="6">
    <location>
        <position position="614"/>
    </location>
</feature>
<keyword evidence="2" id="KW-0521">NADP</keyword>
<evidence type="ECO:0000256" key="2">
    <source>
        <dbReference type="ARBA" id="ARBA00022857"/>
    </source>
</evidence>
<dbReference type="Pfam" id="PF00385">
    <property type="entry name" value="Chromo"/>
    <property type="match status" value="1"/>
</dbReference>
<dbReference type="Pfam" id="PF00106">
    <property type="entry name" value="adh_short"/>
    <property type="match status" value="1"/>
</dbReference>
<dbReference type="SMART" id="SM00298">
    <property type="entry name" value="CHROMO"/>
    <property type="match status" value="1"/>
</dbReference>
<comment type="subunit">
    <text evidence="1">Component of the NuA4 histone acetyltransferase complex.</text>
</comment>
<dbReference type="InterPro" id="IPR000953">
    <property type="entry name" value="Chromo/chromo_shadow_dom"/>
</dbReference>
<dbReference type="Proteomes" id="UP000779574">
    <property type="component" value="Unassembled WGS sequence"/>
</dbReference>
<dbReference type="PANTHER" id="PTHR43658">
    <property type="entry name" value="SHORT-CHAIN DEHYDROGENASE/REDUCTASE"/>
    <property type="match status" value="1"/>
</dbReference>
<dbReference type="Gene3D" id="3.40.50.720">
    <property type="entry name" value="NAD(P)-binding Rossmann-like Domain"/>
    <property type="match status" value="1"/>
</dbReference>
<dbReference type="InterPro" id="IPR036291">
    <property type="entry name" value="NAD(P)-bd_dom_sf"/>
</dbReference>
<feature type="domain" description="Chromo" evidence="5">
    <location>
        <begin position="540"/>
        <end position="608"/>
    </location>
</feature>
<dbReference type="PRINTS" id="PR00081">
    <property type="entry name" value="GDHRDH"/>
</dbReference>
<keyword evidence="3" id="KW-0560">Oxidoreductase</keyword>
<protein>
    <submittedName>
        <fullName evidence="6">3-hydroxyacyl-CoA dehydrogenase type-2</fullName>
    </submittedName>
</protein>
<dbReference type="InterPro" id="IPR002347">
    <property type="entry name" value="SDR_fam"/>
</dbReference>
<reference evidence="6" key="2">
    <citation type="submission" date="2021-08" db="EMBL/GenBank/DDBJ databases">
        <authorList>
            <person name="Gostincar C."/>
            <person name="Sun X."/>
            <person name="Song Z."/>
            <person name="Gunde-Cimerman N."/>
        </authorList>
    </citation>
    <scope>NUCLEOTIDE SEQUENCE</scope>
    <source>
        <strain evidence="6">EXF-9911</strain>
    </source>
</reference>
<feature type="region of interest" description="Disordered" evidence="4">
    <location>
        <begin position="271"/>
        <end position="449"/>
    </location>
</feature>
<dbReference type="SUPFAM" id="SSF54160">
    <property type="entry name" value="Chromo domain-like"/>
    <property type="match status" value="1"/>
</dbReference>
<gene>
    <name evidence="6" type="ORF">KCU76_g16914</name>
</gene>
<dbReference type="GO" id="GO:0016491">
    <property type="term" value="F:oxidoreductase activity"/>
    <property type="evidence" value="ECO:0007669"/>
    <property type="project" value="UniProtKB-KW"/>
</dbReference>
<dbReference type="OrthoDB" id="3819888at2759"/>
<accession>A0A9P8E121</accession>
<organism evidence="6 7">
    <name type="scientific">Aureobasidium melanogenum</name>
    <name type="common">Aureobasidium pullulans var. melanogenum</name>
    <dbReference type="NCBI Taxonomy" id="46634"/>
    <lineage>
        <taxon>Eukaryota</taxon>
        <taxon>Fungi</taxon>
        <taxon>Dikarya</taxon>
        <taxon>Ascomycota</taxon>
        <taxon>Pezizomycotina</taxon>
        <taxon>Dothideomycetes</taxon>
        <taxon>Dothideomycetidae</taxon>
        <taxon>Dothideales</taxon>
        <taxon>Saccotheciaceae</taxon>
        <taxon>Aureobasidium</taxon>
    </lineage>
</organism>
<feature type="compositionally biased region" description="Polar residues" evidence="4">
    <location>
        <begin position="467"/>
        <end position="478"/>
    </location>
</feature>
<evidence type="ECO:0000313" key="7">
    <source>
        <dbReference type="Proteomes" id="UP000779574"/>
    </source>
</evidence>
<evidence type="ECO:0000259" key="5">
    <source>
        <dbReference type="PROSITE" id="PS50013"/>
    </source>
</evidence>
<dbReference type="InterPro" id="IPR023780">
    <property type="entry name" value="Chromo_domain"/>
</dbReference>
<name>A0A9P8E121_AURME</name>
<dbReference type="PANTHER" id="PTHR43658:SF8">
    <property type="entry name" value="17-BETA-HYDROXYSTEROID DEHYDROGENASE 14-RELATED"/>
    <property type="match status" value="1"/>
</dbReference>
<proteinExistence type="predicted"/>
<feature type="compositionally biased region" description="Low complexity" evidence="4">
    <location>
        <begin position="287"/>
        <end position="302"/>
    </location>
</feature>
<dbReference type="InterPro" id="IPR020904">
    <property type="entry name" value="Sc_DH/Rdtase_CS"/>
</dbReference>
<dbReference type="GO" id="GO:0006338">
    <property type="term" value="P:chromatin remodeling"/>
    <property type="evidence" value="ECO:0007669"/>
    <property type="project" value="UniProtKB-ARBA"/>
</dbReference>
<dbReference type="AlphaFoldDB" id="A0A9P8E121"/>
<comment type="caution">
    <text evidence="6">The sequence shown here is derived from an EMBL/GenBank/DDBJ whole genome shotgun (WGS) entry which is preliminary data.</text>
</comment>
<sequence>MHIKDRLFVISGGSSGLGLATARNLHERGGYIAILDLNVESGGQAVKELGSERSRFFEADVSDTDSITKAVEGVSKWIQETGKPIGAIISAAGVGHPGKIIDRKGEPLSLSSIDFVLNINLRGTLDFVRQLLPLMVKNKPTEPDSERGCVILVSSSAAYDGQPGQVSYAASKGAVRSMTLPMARDLAPFGIRVVTIAPSLFESNMTAVMSDKVRKSLERVMEFPKRAGKGEEFAELTRHAIENIMLNAHDLEIFENQTFENDIKEEEIKQQERLAAKARRHNRVTDSDSASDTSSVRARSVSGAPLSGSENIKAGGRQRPSYTHFYPKQRAPRGSLKPTIPKAESHVNNGDYRDNKRRRLREDRDSLSSAQDAESVYSVASPKLATQPPSAMEQAAGLLSDAQEESDPMELDDDESENDKAIPIRDVSNIAEQAGSHKGKAKGKEKDGASAFFTFRDQAIPLASRSAAHNSSQAQSTKAKPVASLTERQALAPPAKESTKASTLPTSTPNSLKDNNSTSHPITNVSDADLSSDSEGSEEYVVEKILAHGLSDPKSHDKSVHGEKPVMLYHVKWEGYDATTWEPATSFQDTDILQEYWYQHAQRQRQKQKQKPSA</sequence>
<evidence type="ECO:0000313" key="6">
    <source>
        <dbReference type="EMBL" id="KAG9671298.1"/>
    </source>
</evidence>
<evidence type="ECO:0000256" key="3">
    <source>
        <dbReference type="ARBA" id="ARBA00023002"/>
    </source>
</evidence>